<dbReference type="Gene3D" id="3.30.70.100">
    <property type="match status" value="1"/>
</dbReference>
<dbReference type="OrthoDB" id="196105at2"/>
<feature type="domain" description="BLUF" evidence="1">
    <location>
        <begin position="9"/>
        <end position="107"/>
    </location>
</feature>
<gene>
    <name evidence="2" type="ORF">Maq22A_c14425</name>
</gene>
<proteinExistence type="predicted"/>
<dbReference type="GO" id="GO:0009882">
    <property type="term" value="F:blue light photoreceptor activity"/>
    <property type="evidence" value="ECO:0007669"/>
    <property type="project" value="InterPro"/>
</dbReference>
<dbReference type="KEGG" id="maqu:Maq22A_c14425"/>
<evidence type="ECO:0000259" key="1">
    <source>
        <dbReference type="PROSITE" id="PS50925"/>
    </source>
</evidence>
<protein>
    <submittedName>
        <fullName evidence="2">Blue light sensor protein</fullName>
    </submittedName>
</protein>
<dbReference type="AlphaFoldDB" id="A0A0C6FG98"/>
<name>A0A0C6FG98_9HYPH</name>
<dbReference type="PATRIC" id="fig|270351.10.peg.2779"/>
<accession>A0A0C6FG98</accession>
<dbReference type="STRING" id="270351.Maq22A_c14425"/>
<reference evidence="3" key="2">
    <citation type="submission" date="2015-01" db="EMBL/GenBank/DDBJ databases">
        <title>Complete genome sequence of Methylobacterium aquaticum strain 22A.</title>
        <authorList>
            <person name="Tani A."/>
            <person name="Ogura Y."/>
            <person name="Hayashi T."/>
        </authorList>
    </citation>
    <scope>NUCLEOTIDE SEQUENCE [LARGE SCALE GENOMIC DNA]</scope>
    <source>
        <strain evidence="3">MA-22A</strain>
    </source>
</reference>
<dbReference type="PROSITE" id="PS50925">
    <property type="entry name" value="BLUF"/>
    <property type="match status" value="1"/>
</dbReference>
<dbReference type="InterPro" id="IPR036046">
    <property type="entry name" value="Acylphosphatase-like_dom_sf"/>
</dbReference>
<reference evidence="2 3" key="1">
    <citation type="journal article" date="2015" name="Genome Announc.">
        <title>Complete Genome Sequence of Methylobacterium aquaticum Strain 22A, Isolated from Racomitrium japonicum Moss.</title>
        <authorList>
            <person name="Tani A."/>
            <person name="Ogura Y."/>
            <person name="Hayashi T."/>
            <person name="Kimbara K."/>
        </authorList>
    </citation>
    <scope>NUCLEOTIDE SEQUENCE [LARGE SCALE GENOMIC DNA]</scope>
    <source>
        <strain evidence="2 3">MA-22A</strain>
    </source>
</reference>
<dbReference type="InterPro" id="IPR007024">
    <property type="entry name" value="BLUF_domain"/>
</dbReference>
<sequence>MRTSKRSSLIHLIYFSRAQLSADPAARLRQINEIARHAQKKNEFSVITSLLIVDQGYFIQILEGERMSVQDTFQRISADSRHRDVHIVEWREIAKREFVTSFAYVLRTPTNDALFQKANLAPMLQRGTPKSSTIHALAQALQADTMAKQGIDHLFV</sequence>
<dbReference type="EMBL" id="AP014704">
    <property type="protein sequence ID" value="BAQ46067.1"/>
    <property type="molecule type" value="Genomic_DNA"/>
</dbReference>
<dbReference type="SMART" id="SM01034">
    <property type="entry name" value="BLUF"/>
    <property type="match status" value="1"/>
</dbReference>
<dbReference type="Proteomes" id="UP000061432">
    <property type="component" value="Chromosome"/>
</dbReference>
<dbReference type="RefSeq" id="WP_060847271.1">
    <property type="nucleotide sequence ID" value="NZ_AP014704.1"/>
</dbReference>
<dbReference type="SUPFAM" id="SSF54975">
    <property type="entry name" value="Acylphosphatase/BLUF domain-like"/>
    <property type="match status" value="1"/>
</dbReference>
<evidence type="ECO:0000313" key="3">
    <source>
        <dbReference type="Proteomes" id="UP000061432"/>
    </source>
</evidence>
<dbReference type="Pfam" id="PF04940">
    <property type="entry name" value="BLUF"/>
    <property type="match status" value="1"/>
</dbReference>
<dbReference type="GO" id="GO:0071949">
    <property type="term" value="F:FAD binding"/>
    <property type="evidence" value="ECO:0007669"/>
    <property type="project" value="InterPro"/>
</dbReference>
<evidence type="ECO:0000313" key="2">
    <source>
        <dbReference type="EMBL" id="BAQ46067.1"/>
    </source>
</evidence>
<organism evidence="2 3">
    <name type="scientific">Methylobacterium aquaticum</name>
    <dbReference type="NCBI Taxonomy" id="270351"/>
    <lineage>
        <taxon>Bacteria</taxon>
        <taxon>Pseudomonadati</taxon>
        <taxon>Pseudomonadota</taxon>
        <taxon>Alphaproteobacteria</taxon>
        <taxon>Hyphomicrobiales</taxon>
        <taxon>Methylobacteriaceae</taxon>
        <taxon>Methylobacterium</taxon>
    </lineage>
</organism>